<dbReference type="OMA" id="DARIRPC"/>
<dbReference type="Pfam" id="PF00583">
    <property type="entry name" value="Acetyltransf_1"/>
    <property type="match status" value="1"/>
</dbReference>
<dbReference type="PROSITE" id="PS51186">
    <property type="entry name" value="GNAT"/>
    <property type="match status" value="1"/>
</dbReference>
<dbReference type="Proteomes" id="UP000007431">
    <property type="component" value="Unassembled WGS sequence"/>
</dbReference>
<sequence length="255" mass="29229">MSGELPTARIRPYYGADSNERKTMMRLIAKHEMEALATANRRAYCNPALVLLWLAASSAFVEFMHWWPSQQPAGLGGLWPWFSPVRGYAPFLVVFLVAVDWFNRPYFEERMQASLRSEDRRDGSSFWLLEYDGEIIGLAAIKTREAKATQATSVVADLTHFTVIEPYRPANIQRDLLQHTIRKAFEANDKLALIHAEDDALHPYIQQALHDEGFRVIDGEVTRTMGIMRWKIRDSTLIRSEWERRQADTTKGSAG</sequence>
<name>D8PQT9_SCHCM</name>
<dbReference type="HOGENOM" id="CLU_084809_0_0_1"/>
<keyword evidence="1" id="KW-0472">Membrane</keyword>
<feature type="domain" description="N-acetyltransferase" evidence="2">
    <location>
        <begin position="83"/>
        <end position="233"/>
    </location>
</feature>
<keyword evidence="1" id="KW-1133">Transmembrane helix</keyword>
<protein>
    <recommendedName>
        <fullName evidence="2">N-acetyltransferase domain-containing protein</fullName>
    </recommendedName>
</protein>
<accession>D8PQT9</accession>
<evidence type="ECO:0000313" key="4">
    <source>
        <dbReference type="Proteomes" id="UP000007431"/>
    </source>
</evidence>
<evidence type="ECO:0000256" key="1">
    <source>
        <dbReference type="SAM" id="Phobius"/>
    </source>
</evidence>
<dbReference type="Gene3D" id="3.40.630.30">
    <property type="match status" value="1"/>
</dbReference>
<gene>
    <name evidence="3" type="ORF">SCHCODRAFT_45795</name>
</gene>
<keyword evidence="4" id="KW-1185">Reference proteome</keyword>
<dbReference type="KEGG" id="scm:SCHCO_02487950"/>
<dbReference type="EMBL" id="GL377302">
    <property type="protein sequence ID" value="EFJ02452.1"/>
    <property type="molecule type" value="Genomic_DNA"/>
</dbReference>
<dbReference type="OrthoDB" id="2564232at2759"/>
<reference evidence="3 4" key="1">
    <citation type="journal article" date="2010" name="Nat. Biotechnol.">
        <title>Genome sequence of the model mushroom Schizophyllum commune.</title>
        <authorList>
            <person name="Ohm R.A."/>
            <person name="de Jong J.F."/>
            <person name="Lugones L.G."/>
            <person name="Aerts A."/>
            <person name="Kothe E."/>
            <person name="Stajich J.E."/>
            <person name="de Vries R.P."/>
            <person name="Record E."/>
            <person name="Levasseur A."/>
            <person name="Baker S.E."/>
            <person name="Bartholomew K.A."/>
            <person name="Coutinho P.M."/>
            <person name="Erdmann S."/>
            <person name="Fowler T.J."/>
            <person name="Gathman A.C."/>
            <person name="Lombard V."/>
            <person name="Henrissat B."/>
            <person name="Knabe N."/>
            <person name="Kuees U."/>
            <person name="Lilly W.W."/>
            <person name="Lindquist E."/>
            <person name="Lucas S."/>
            <person name="Magnuson J.K."/>
            <person name="Piumi F."/>
            <person name="Raudaskoski M."/>
            <person name="Salamov A."/>
            <person name="Schmutz J."/>
            <person name="Schwarze F.W.M.R."/>
            <person name="vanKuyk P.A."/>
            <person name="Horton J.S."/>
            <person name="Grigoriev I.V."/>
            <person name="Woesten H.A.B."/>
        </authorList>
    </citation>
    <scope>NUCLEOTIDE SEQUENCE [LARGE SCALE GENOMIC DNA]</scope>
    <source>
        <strain evidence="4">H4-8 / FGSC 9210</strain>
    </source>
</reference>
<dbReference type="InterPro" id="IPR016181">
    <property type="entry name" value="Acyl_CoA_acyltransferase"/>
</dbReference>
<dbReference type="AlphaFoldDB" id="D8PQT9"/>
<evidence type="ECO:0000313" key="3">
    <source>
        <dbReference type="EMBL" id="EFJ02452.1"/>
    </source>
</evidence>
<dbReference type="GO" id="GO:0016747">
    <property type="term" value="F:acyltransferase activity, transferring groups other than amino-acyl groups"/>
    <property type="evidence" value="ECO:0007669"/>
    <property type="project" value="InterPro"/>
</dbReference>
<feature type="transmembrane region" description="Helical" evidence="1">
    <location>
        <begin position="87"/>
        <end position="107"/>
    </location>
</feature>
<dbReference type="eggNOG" id="ENOG502S83X">
    <property type="taxonomic scope" value="Eukaryota"/>
</dbReference>
<dbReference type="VEuPathDB" id="FungiDB:SCHCODRAFT_02487950"/>
<dbReference type="InParanoid" id="D8PQT9"/>
<dbReference type="RefSeq" id="XP_003037354.1">
    <property type="nucleotide sequence ID" value="XM_003037308.1"/>
</dbReference>
<dbReference type="GeneID" id="9592370"/>
<organism evidence="4">
    <name type="scientific">Schizophyllum commune (strain H4-8 / FGSC 9210)</name>
    <name type="common">Split gill fungus</name>
    <dbReference type="NCBI Taxonomy" id="578458"/>
    <lineage>
        <taxon>Eukaryota</taxon>
        <taxon>Fungi</taxon>
        <taxon>Dikarya</taxon>
        <taxon>Basidiomycota</taxon>
        <taxon>Agaricomycotina</taxon>
        <taxon>Agaricomycetes</taxon>
        <taxon>Agaricomycetidae</taxon>
        <taxon>Agaricales</taxon>
        <taxon>Schizophyllaceae</taxon>
        <taxon>Schizophyllum</taxon>
    </lineage>
</organism>
<dbReference type="SUPFAM" id="SSF55729">
    <property type="entry name" value="Acyl-CoA N-acyltransferases (Nat)"/>
    <property type="match status" value="1"/>
</dbReference>
<feature type="transmembrane region" description="Helical" evidence="1">
    <location>
        <begin position="48"/>
        <end position="67"/>
    </location>
</feature>
<proteinExistence type="predicted"/>
<evidence type="ECO:0000259" key="2">
    <source>
        <dbReference type="PROSITE" id="PS51186"/>
    </source>
</evidence>
<dbReference type="InterPro" id="IPR000182">
    <property type="entry name" value="GNAT_dom"/>
</dbReference>
<keyword evidence="1" id="KW-0812">Transmembrane</keyword>